<dbReference type="PANTHER" id="PTHR15032">
    <property type="entry name" value="N-ACYL-PHOSPHATIDYLETHANOLAMINE-HYDROLYZING PHOSPHOLIPASE D"/>
    <property type="match status" value="1"/>
</dbReference>
<keyword evidence="4" id="KW-1185">Reference proteome</keyword>
<dbReference type="KEGG" id="srt:Srot_2823"/>
<dbReference type="GO" id="GO:0005737">
    <property type="term" value="C:cytoplasm"/>
    <property type="evidence" value="ECO:0007669"/>
    <property type="project" value="TreeGrafter"/>
</dbReference>
<gene>
    <name evidence="3" type="ordered locus">Srot_2823</name>
</gene>
<feature type="region of interest" description="Disordered" evidence="1">
    <location>
        <begin position="52"/>
        <end position="78"/>
    </location>
</feature>
<feature type="compositionally biased region" description="Basic and acidic residues" evidence="1">
    <location>
        <begin position="366"/>
        <end position="376"/>
    </location>
</feature>
<dbReference type="InterPro" id="IPR001279">
    <property type="entry name" value="Metallo-B-lactamas"/>
</dbReference>
<organism evidence="3 4">
    <name type="scientific">Segniliparus rotundus (strain ATCC BAA-972 / CDC 1076 / CIP 108378 / DSM 44985 / JCM 13578)</name>
    <dbReference type="NCBI Taxonomy" id="640132"/>
    <lineage>
        <taxon>Bacteria</taxon>
        <taxon>Bacillati</taxon>
        <taxon>Actinomycetota</taxon>
        <taxon>Actinomycetes</taxon>
        <taxon>Mycobacteriales</taxon>
        <taxon>Segniliparaceae</taxon>
        <taxon>Segniliparus</taxon>
    </lineage>
</organism>
<sequence>MASAPSVGQGAPRLGRAAAGLVPVVAAALAAATAAHARAVLFAMGRRPAPGQAFQNLPEPPLAPVPDAPARASGARSPAQTARLLARQLLSGRPGLAVPAIRPVFPAEPGELAVTWFGHASVLVEIDGRRVLTDPVWSKRCSPSQLVGPARSHPPPLPVEQLPELDVVLLSHDHYDHLDVGTVRALAERTGALFVVPVGVGAHLRHWGVPAGRILERHWWQEAAVGGLAFTCAPARHFSGRGLRRNTSLWASWSIAGPRHKVYFGGDSGFTRSFEEIGERLGRHDLTLLPIGAYSDLWREIHMNPHEAVRAHFCLAKPTAPMLPIHWATFRLAPHPWAEPVEWLLRERERHTGLQVLHPAPGQRVDAQRPHPEMSRWWEPAP</sequence>
<dbReference type="eggNOG" id="COG2220">
    <property type="taxonomic scope" value="Bacteria"/>
</dbReference>
<dbReference type="PANTHER" id="PTHR15032:SF4">
    <property type="entry name" value="N-ACYL-PHOSPHATIDYLETHANOLAMINE-HYDROLYZING PHOSPHOLIPASE D"/>
    <property type="match status" value="1"/>
</dbReference>
<proteinExistence type="predicted"/>
<evidence type="ECO:0000313" key="3">
    <source>
        <dbReference type="EMBL" id="ADG99254.1"/>
    </source>
</evidence>
<dbReference type="Pfam" id="PF12706">
    <property type="entry name" value="Lactamase_B_2"/>
    <property type="match status" value="1"/>
</dbReference>
<dbReference type="HOGENOM" id="CLU_020884_0_0_11"/>
<name>D6ZD67_SEGRD</name>
<reference evidence="3 4" key="1">
    <citation type="journal article" date="2010" name="Stand. Genomic Sci.">
        <title>Complete genome sequence of Segniliparus rotundus type strain (CDC 1076).</title>
        <authorList>
            <person name="Sikorski J."/>
            <person name="Lapidus A."/>
            <person name="Copeland A."/>
            <person name="Misra M."/>
            <person name="Glavina Del Rio T."/>
            <person name="Nolan M."/>
            <person name="Lucas S."/>
            <person name="Chen F."/>
            <person name="Tice H."/>
            <person name="Cheng J.F."/>
            <person name="Jando M."/>
            <person name="Schneider S."/>
            <person name="Bruce D."/>
            <person name="Goodwin L."/>
            <person name="Pitluck S."/>
            <person name="Liolios K."/>
            <person name="Mikhailova N."/>
            <person name="Pati A."/>
            <person name="Ivanova N."/>
            <person name="Mavromatis K."/>
            <person name="Chen A."/>
            <person name="Palaniappan K."/>
            <person name="Chertkov O."/>
            <person name="Land M."/>
            <person name="Hauser L."/>
            <person name="Chang Y.J."/>
            <person name="Jeffries C.D."/>
            <person name="Brettin T."/>
            <person name="Detter J.C."/>
            <person name="Han C."/>
            <person name="Rohde M."/>
            <person name="Goker M."/>
            <person name="Bristow J."/>
            <person name="Eisen J.A."/>
            <person name="Markowitz V."/>
            <person name="Hugenholtz P."/>
            <person name="Kyrpides N.C."/>
            <person name="Klenk H.P."/>
        </authorList>
    </citation>
    <scope>NUCLEOTIDE SEQUENCE [LARGE SCALE GENOMIC DNA]</scope>
    <source>
        <strain evidence="4">ATCC BAA-972 / CDC 1076 / CIP 108378 / DSM 44985 / JCM 13578</strain>
    </source>
</reference>
<dbReference type="STRING" id="640132.Srot_2823"/>
<feature type="domain" description="Metallo-beta-lactamase" evidence="2">
    <location>
        <begin position="129"/>
        <end position="327"/>
    </location>
</feature>
<feature type="compositionally biased region" description="Low complexity" evidence="1">
    <location>
        <begin position="68"/>
        <end position="78"/>
    </location>
</feature>
<evidence type="ECO:0000256" key="1">
    <source>
        <dbReference type="SAM" id="MobiDB-lite"/>
    </source>
</evidence>
<evidence type="ECO:0000259" key="2">
    <source>
        <dbReference type="Pfam" id="PF12706"/>
    </source>
</evidence>
<dbReference type="EMBL" id="CP001958">
    <property type="protein sequence ID" value="ADG99254.1"/>
    <property type="molecule type" value="Genomic_DNA"/>
</dbReference>
<protein>
    <submittedName>
        <fullName evidence="3">Metallo-beta-lactamase family protein</fullName>
    </submittedName>
</protein>
<dbReference type="Proteomes" id="UP000002247">
    <property type="component" value="Chromosome"/>
</dbReference>
<dbReference type="SUPFAM" id="SSF56281">
    <property type="entry name" value="Metallo-hydrolase/oxidoreductase"/>
    <property type="match status" value="1"/>
</dbReference>
<dbReference type="Gene3D" id="3.60.15.10">
    <property type="entry name" value="Ribonuclease Z/Hydroxyacylglutathione hydrolase-like"/>
    <property type="match status" value="1"/>
</dbReference>
<evidence type="ECO:0000313" key="4">
    <source>
        <dbReference type="Proteomes" id="UP000002247"/>
    </source>
</evidence>
<dbReference type="InterPro" id="IPR036866">
    <property type="entry name" value="RibonucZ/Hydroxyglut_hydro"/>
</dbReference>
<dbReference type="AlphaFoldDB" id="D6ZD67"/>
<dbReference type="RefSeq" id="WP_013139703.1">
    <property type="nucleotide sequence ID" value="NC_014168.1"/>
</dbReference>
<accession>D6ZD67</accession>
<feature type="region of interest" description="Disordered" evidence="1">
    <location>
        <begin position="363"/>
        <end position="382"/>
    </location>
</feature>
<feature type="compositionally biased region" description="Pro residues" evidence="1">
    <location>
        <begin position="58"/>
        <end position="67"/>
    </location>
</feature>